<feature type="region of interest" description="Disordered" evidence="1">
    <location>
        <begin position="431"/>
        <end position="459"/>
    </location>
</feature>
<keyword evidence="2" id="KW-0812">Transmembrane</keyword>
<evidence type="ECO:0000259" key="3">
    <source>
        <dbReference type="PROSITE" id="PS50011"/>
    </source>
</evidence>
<feature type="domain" description="Protein kinase" evidence="3">
    <location>
        <begin position="105"/>
        <end position="396"/>
    </location>
</feature>
<dbReference type="Gene3D" id="1.10.510.10">
    <property type="entry name" value="Transferase(Phosphotransferase) domain 1"/>
    <property type="match status" value="1"/>
</dbReference>
<feature type="transmembrane region" description="Helical" evidence="2">
    <location>
        <begin position="480"/>
        <end position="498"/>
    </location>
</feature>
<reference evidence="4" key="1">
    <citation type="submission" date="2023-06" db="EMBL/GenBank/DDBJ databases">
        <authorList>
            <person name="Delattre M."/>
        </authorList>
    </citation>
    <scope>NUCLEOTIDE SEQUENCE</scope>
    <source>
        <strain evidence="4">AF72</strain>
    </source>
</reference>
<feature type="region of interest" description="Disordered" evidence="1">
    <location>
        <begin position="597"/>
        <end position="616"/>
    </location>
</feature>
<dbReference type="PANTHER" id="PTHR24361">
    <property type="entry name" value="MITOGEN-ACTIVATED KINASE KINASE KINASE"/>
    <property type="match status" value="1"/>
</dbReference>
<dbReference type="InterPro" id="IPR011009">
    <property type="entry name" value="Kinase-like_dom_sf"/>
</dbReference>
<feature type="compositionally biased region" description="Basic and acidic residues" evidence="1">
    <location>
        <begin position="1"/>
        <end position="10"/>
    </location>
</feature>
<dbReference type="SUPFAM" id="SSF56112">
    <property type="entry name" value="Protein kinase-like (PK-like)"/>
    <property type="match status" value="1"/>
</dbReference>
<feature type="compositionally biased region" description="Acidic residues" evidence="1">
    <location>
        <begin position="19"/>
        <end position="39"/>
    </location>
</feature>
<feature type="compositionally biased region" description="Polar residues" evidence="1">
    <location>
        <begin position="266"/>
        <end position="279"/>
    </location>
</feature>
<dbReference type="GO" id="GO:0005524">
    <property type="term" value="F:ATP binding"/>
    <property type="evidence" value="ECO:0007669"/>
    <property type="project" value="InterPro"/>
</dbReference>
<dbReference type="GO" id="GO:0004674">
    <property type="term" value="F:protein serine/threonine kinase activity"/>
    <property type="evidence" value="ECO:0007669"/>
    <property type="project" value="TreeGrafter"/>
</dbReference>
<dbReference type="Proteomes" id="UP001177023">
    <property type="component" value="Unassembled WGS sequence"/>
</dbReference>
<feature type="compositionally biased region" description="Basic and acidic residues" evidence="1">
    <location>
        <begin position="599"/>
        <end position="609"/>
    </location>
</feature>
<dbReference type="PROSITE" id="PS50011">
    <property type="entry name" value="PROTEIN_KINASE_DOM"/>
    <property type="match status" value="1"/>
</dbReference>
<dbReference type="EMBL" id="CATQJA010002657">
    <property type="protein sequence ID" value="CAJ0579815.1"/>
    <property type="molecule type" value="Genomic_DNA"/>
</dbReference>
<keyword evidence="2" id="KW-0472">Membrane</keyword>
<feature type="region of interest" description="Disordered" evidence="1">
    <location>
        <begin position="258"/>
        <end position="279"/>
    </location>
</feature>
<dbReference type="GO" id="GO:0005737">
    <property type="term" value="C:cytoplasm"/>
    <property type="evidence" value="ECO:0007669"/>
    <property type="project" value="TreeGrafter"/>
</dbReference>
<gene>
    <name evidence="4" type="ORF">MSPICULIGERA_LOCUS18020</name>
</gene>
<evidence type="ECO:0000256" key="2">
    <source>
        <dbReference type="SAM" id="Phobius"/>
    </source>
</evidence>
<feature type="non-terminal residue" evidence="4">
    <location>
        <position position="1"/>
    </location>
</feature>
<keyword evidence="2" id="KW-1133">Transmembrane helix</keyword>
<evidence type="ECO:0000256" key="1">
    <source>
        <dbReference type="SAM" id="MobiDB-lite"/>
    </source>
</evidence>
<keyword evidence="5" id="KW-1185">Reference proteome</keyword>
<organism evidence="4 5">
    <name type="scientific">Mesorhabditis spiculigera</name>
    <dbReference type="NCBI Taxonomy" id="96644"/>
    <lineage>
        <taxon>Eukaryota</taxon>
        <taxon>Metazoa</taxon>
        <taxon>Ecdysozoa</taxon>
        <taxon>Nematoda</taxon>
        <taxon>Chromadorea</taxon>
        <taxon>Rhabditida</taxon>
        <taxon>Rhabditina</taxon>
        <taxon>Rhabditomorpha</taxon>
        <taxon>Rhabditoidea</taxon>
        <taxon>Rhabditidae</taxon>
        <taxon>Mesorhabditinae</taxon>
        <taxon>Mesorhabditis</taxon>
    </lineage>
</organism>
<feature type="compositionally biased region" description="Basic and acidic residues" evidence="1">
    <location>
        <begin position="431"/>
        <end position="441"/>
    </location>
</feature>
<dbReference type="InterPro" id="IPR000719">
    <property type="entry name" value="Prot_kinase_dom"/>
</dbReference>
<comment type="caution">
    <text evidence="4">The sequence shown here is derived from an EMBL/GenBank/DDBJ whole genome shotgun (WGS) entry which is preliminary data.</text>
</comment>
<dbReference type="AlphaFoldDB" id="A0AA36GBX1"/>
<dbReference type="Pfam" id="PF00069">
    <property type="entry name" value="Pkinase"/>
    <property type="match status" value="1"/>
</dbReference>
<feature type="transmembrane region" description="Helical" evidence="2">
    <location>
        <begin position="530"/>
        <end position="549"/>
    </location>
</feature>
<feature type="region of interest" description="Disordered" evidence="1">
    <location>
        <begin position="1"/>
        <end position="53"/>
    </location>
</feature>
<evidence type="ECO:0000313" key="5">
    <source>
        <dbReference type="Proteomes" id="UP001177023"/>
    </source>
</evidence>
<proteinExistence type="predicted"/>
<dbReference type="CDD" id="cd00180">
    <property type="entry name" value="PKc"/>
    <property type="match status" value="1"/>
</dbReference>
<evidence type="ECO:0000313" key="4">
    <source>
        <dbReference type="EMBL" id="CAJ0579815.1"/>
    </source>
</evidence>
<protein>
    <recommendedName>
        <fullName evidence="3">Protein kinase domain-containing protein</fullName>
    </recommendedName>
</protein>
<accession>A0AA36GBX1</accession>
<name>A0AA36GBX1_9BILA</name>
<feature type="transmembrane region" description="Helical" evidence="2">
    <location>
        <begin position="504"/>
        <end position="523"/>
    </location>
</feature>
<dbReference type="InterPro" id="IPR053235">
    <property type="entry name" value="Ser_Thr_kinase"/>
</dbReference>
<sequence>MEQKKMERPVLKKMHSVIQEEDPDGSGSDDDTLAEEEDIPFASRKRTPPIRGMLSVPGGGYTRRLLSPIPASPDPSSSSFDSSAMIFAENFRHLMTSEKIGDMRLLVKLSHGRSRFSDVAKYIEVETMRQWTGHRRAEDVGEWAPQRRSAFCRELEDLTGLDHERIAKIRGYHLAHAEIMIFREYTPMGTVEDQLRRSPYSPRRAMAAIKDVLSGLQYCHGHQPRILHRNLRASNLLLRSDERILLCDFGLENMDQGPRGTVASEIPSQSGKPPSTSEYSHYRRMILATAPEILERVEDESAYTEAADIWAAGCCLAEMLTGRPPLAEEYKKLGDEELYQELLNRCETHNWDFSPRRLVGRENAEEADVRGWLVAIFDLDEEARPSAAQLLTTPEFGPTIEISLPVPQPPISTRKATNLKLKLPTADELARDVERNEEKRSPRTSRISAIPSPTDRPLSSTGVTVVDDFHVALRWYGSRFLLFVSLLGKWICVVFLAACSLGAVAFLVFTAISLIYNGIGIVCQCKLNEGFIVLIALILLPILILLTTLCCNNSIEKYKQAKADGSLERCRYVKKPPKEDIVLCGVLVLQGTHGRAKGSRGEEIRRKNADSQQQDPMAVTQALRLQSGFAMGVSKLA</sequence>